<evidence type="ECO:0000256" key="7">
    <source>
        <dbReference type="ARBA" id="ARBA00022679"/>
    </source>
</evidence>
<proteinExistence type="inferred from homology"/>
<evidence type="ECO:0000256" key="2">
    <source>
        <dbReference type="ARBA" id="ARBA00005180"/>
    </source>
</evidence>
<dbReference type="GO" id="GO:0006223">
    <property type="term" value="P:uracil salvage"/>
    <property type="evidence" value="ECO:0007669"/>
    <property type="project" value="InterPro"/>
</dbReference>
<reference evidence="13" key="1">
    <citation type="submission" date="2015-10" db="EMBL/GenBank/DDBJ databases">
        <authorList>
            <person name="Gilbert D.G."/>
        </authorList>
    </citation>
    <scope>NUCLEOTIDE SEQUENCE</scope>
</reference>
<evidence type="ECO:0000313" key="13">
    <source>
        <dbReference type="EMBL" id="CUV10251.1"/>
    </source>
</evidence>
<dbReference type="Pfam" id="PF14681">
    <property type="entry name" value="UPRTase"/>
    <property type="match status" value="1"/>
</dbReference>
<accession>A0A161K921</accession>
<evidence type="ECO:0000256" key="6">
    <source>
        <dbReference type="ARBA" id="ARBA00022676"/>
    </source>
</evidence>
<dbReference type="CDD" id="cd06223">
    <property type="entry name" value="PRTases_typeI"/>
    <property type="match status" value="1"/>
</dbReference>
<dbReference type="NCBIfam" id="TIGR01091">
    <property type="entry name" value="upp"/>
    <property type="match status" value="1"/>
</dbReference>
<keyword evidence="7 13" id="KW-0808">Transferase</keyword>
<evidence type="ECO:0000256" key="9">
    <source>
        <dbReference type="ARBA" id="ARBA00022842"/>
    </source>
</evidence>
<sequence length="212" mass="23346">MNIPDNFQVIDHSLIHHKLGLIRDKNTGPKEFRELVTEATMLLAYEATKDLSLNDAEVQTPITTAQVKTVAVADIVLVPILRAGLGMVEGMLKLIPNARVGYVGMERDHETHQPVDYYFKIPNQAHKRTFIVLDPMLATGGTIIATVDRLKDLGADSIMCMCIICAPEGMEAFCIRHQDVKVYTGALDDHLNSSKYIVPGLGDAGDRLFGTD</sequence>
<comment type="similarity">
    <text evidence="3">Belongs to the UPRTase family.</text>
</comment>
<dbReference type="HAMAP" id="MF_01218_B">
    <property type="entry name" value="Upp_B"/>
    <property type="match status" value="1"/>
</dbReference>
<dbReference type="GO" id="GO:0005525">
    <property type="term" value="F:GTP binding"/>
    <property type="evidence" value="ECO:0007669"/>
    <property type="project" value="UniProtKB-KW"/>
</dbReference>
<dbReference type="InterPro" id="IPR050054">
    <property type="entry name" value="UPRTase/APRTase"/>
</dbReference>
<organism evidence="13">
    <name type="scientific">hydrothermal vent metagenome</name>
    <dbReference type="NCBI Taxonomy" id="652676"/>
    <lineage>
        <taxon>unclassified sequences</taxon>
        <taxon>metagenomes</taxon>
        <taxon>ecological metagenomes</taxon>
    </lineage>
</organism>
<keyword evidence="8" id="KW-0547">Nucleotide-binding</keyword>
<evidence type="ECO:0000256" key="11">
    <source>
        <dbReference type="ARBA" id="ARBA00031082"/>
    </source>
</evidence>
<comment type="cofactor">
    <cofactor evidence="1">
        <name>Mg(2+)</name>
        <dbReference type="ChEBI" id="CHEBI:18420"/>
    </cofactor>
</comment>
<dbReference type="PANTHER" id="PTHR32315">
    <property type="entry name" value="ADENINE PHOSPHORIBOSYLTRANSFERASE"/>
    <property type="match status" value="1"/>
</dbReference>
<evidence type="ECO:0000256" key="8">
    <source>
        <dbReference type="ARBA" id="ARBA00022741"/>
    </source>
</evidence>
<evidence type="ECO:0000256" key="4">
    <source>
        <dbReference type="ARBA" id="ARBA00011894"/>
    </source>
</evidence>
<keyword evidence="5" id="KW-0021">Allosteric enzyme</keyword>
<evidence type="ECO:0000256" key="3">
    <source>
        <dbReference type="ARBA" id="ARBA00009516"/>
    </source>
</evidence>
<comment type="pathway">
    <text evidence="2">Pyrimidine metabolism; UMP biosynthesis via salvage pathway; UMP from uracil: step 1/1.</text>
</comment>
<name>A0A161K921_9ZZZZ</name>
<keyword evidence="10" id="KW-0342">GTP-binding</keyword>
<dbReference type="EC" id="2.4.2.9" evidence="4"/>
<dbReference type="InterPro" id="IPR034332">
    <property type="entry name" value="Upp_B"/>
</dbReference>
<evidence type="ECO:0000256" key="5">
    <source>
        <dbReference type="ARBA" id="ARBA00022533"/>
    </source>
</evidence>
<dbReference type="FunFam" id="3.40.50.2020:FF:000003">
    <property type="entry name" value="Uracil phosphoribosyltransferase"/>
    <property type="match status" value="1"/>
</dbReference>
<dbReference type="EMBL" id="FAXC01000388">
    <property type="protein sequence ID" value="CUV10251.1"/>
    <property type="molecule type" value="Genomic_DNA"/>
</dbReference>
<dbReference type="GO" id="GO:0005737">
    <property type="term" value="C:cytoplasm"/>
    <property type="evidence" value="ECO:0007669"/>
    <property type="project" value="UniProtKB-ARBA"/>
</dbReference>
<dbReference type="GO" id="GO:0044206">
    <property type="term" value="P:UMP salvage"/>
    <property type="evidence" value="ECO:0007669"/>
    <property type="project" value="UniProtKB-UniPathway"/>
</dbReference>
<dbReference type="InterPro" id="IPR000836">
    <property type="entry name" value="PRTase_dom"/>
</dbReference>
<keyword evidence="9" id="KW-0460">Magnesium</keyword>
<dbReference type="AlphaFoldDB" id="A0A161K921"/>
<gene>
    <name evidence="13" type="ORF">MGWOODY_Mmi1842</name>
</gene>
<feature type="domain" description="Phosphoribosyltransferase" evidence="12">
    <location>
        <begin position="9"/>
        <end position="211"/>
    </location>
</feature>
<dbReference type="NCBIfam" id="NF001097">
    <property type="entry name" value="PRK00129.1"/>
    <property type="match status" value="1"/>
</dbReference>
<dbReference type="GO" id="GO:0004845">
    <property type="term" value="F:uracil phosphoribosyltransferase activity"/>
    <property type="evidence" value="ECO:0007669"/>
    <property type="project" value="UniProtKB-EC"/>
</dbReference>
<evidence type="ECO:0000259" key="12">
    <source>
        <dbReference type="Pfam" id="PF14681"/>
    </source>
</evidence>
<evidence type="ECO:0000256" key="1">
    <source>
        <dbReference type="ARBA" id="ARBA00001946"/>
    </source>
</evidence>
<dbReference type="PANTHER" id="PTHR32315:SF4">
    <property type="entry name" value="URACIL PHOSPHORIBOSYLTRANSFERASE, CHLOROPLASTIC"/>
    <property type="match status" value="1"/>
</dbReference>
<protein>
    <recommendedName>
        <fullName evidence="4">uracil phosphoribosyltransferase</fullName>
        <ecNumber evidence="4">2.4.2.9</ecNumber>
    </recommendedName>
    <alternativeName>
        <fullName evidence="11">UMP pyrophosphorylase</fullName>
    </alternativeName>
</protein>
<evidence type="ECO:0000256" key="10">
    <source>
        <dbReference type="ARBA" id="ARBA00023134"/>
    </source>
</evidence>
<dbReference type="InterPro" id="IPR029057">
    <property type="entry name" value="PRTase-like"/>
</dbReference>
<keyword evidence="6 13" id="KW-0328">Glycosyltransferase</keyword>
<dbReference type="Gene3D" id="3.40.50.2020">
    <property type="match status" value="1"/>
</dbReference>
<dbReference type="SUPFAM" id="SSF53271">
    <property type="entry name" value="PRTase-like"/>
    <property type="match status" value="1"/>
</dbReference>
<dbReference type="UniPathway" id="UPA00574">
    <property type="reaction ID" value="UER00636"/>
</dbReference>
<dbReference type="InterPro" id="IPR005765">
    <property type="entry name" value="UPRT"/>
</dbReference>